<accession>A0A285RDU9</accession>
<dbReference type="Proteomes" id="UP000219636">
    <property type="component" value="Unassembled WGS sequence"/>
</dbReference>
<name>A0A285RDU9_9BACL</name>
<dbReference type="AlphaFoldDB" id="A0A285RDU9"/>
<sequence>MRFQHLLQITMIAILLREHNLTVEQALWLRHKQINPNKRSIAVENRKELTDIDPLFWDCYETLTKQHSNPSSEYVFI</sequence>
<protein>
    <submittedName>
        <fullName evidence="1">Uncharacterized protein</fullName>
    </submittedName>
</protein>
<evidence type="ECO:0000313" key="2">
    <source>
        <dbReference type="Proteomes" id="UP000219636"/>
    </source>
</evidence>
<gene>
    <name evidence="1" type="ORF">SAMN05880501_101180</name>
</gene>
<organism evidence="1 2">
    <name type="scientific">Ureibacillus xyleni</name>
    <dbReference type="NCBI Taxonomy" id="614648"/>
    <lineage>
        <taxon>Bacteria</taxon>
        <taxon>Bacillati</taxon>
        <taxon>Bacillota</taxon>
        <taxon>Bacilli</taxon>
        <taxon>Bacillales</taxon>
        <taxon>Caryophanaceae</taxon>
        <taxon>Ureibacillus</taxon>
    </lineage>
</organism>
<dbReference type="RefSeq" id="WP_097071767.1">
    <property type="nucleotide sequence ID" value="NZ_OBMQ01000001.1"/>
</dbReference>
<dbReference type="EMBL" id="OBMQ01000001">
    <property type="protein sequence ID" value="SOB90572.1"/>
    <property type="molecule type" value="Genomic_DNA"/>
</dbReference>
<proteinExistence type="predicted"/>
<reference evidence="2" key="1">
    <citation type="submission" date="2017-08" db="EMBL/GenBank/DDBJ databases">
        <authorList>
            <person name="Varghese N."/>
            <person name="Submissions S."/>
        </authorList>
    </citation>
    <scope>NUCLEOTIDE SEQUENCE [LARGE SCALE GENOMIC DNA]</scope>
    <source>
        <strain evidence="2">JC22</strain>
    </source>
</reference>
<evidence type="ECO:0000313" key="1">
    <source>
        <dbReference type="EMBL" id="SOB90572.1"/>
    </source>
</evidence>
<keyword evidence="2" id="KW-1185">Reference proteome</keyword>